<evidence type="ECO:0000313" key="2">
    <source>
        <dbReference type="Proteomes" id="UP000006868"/>
    </source>
</evidence>
<evidence type="ECO:0008006" key="3">
    <source>
        <dbReference type="Google" id="ProtNLM"/>
    </source>
</evidence>
<dbReference type="KEGG" id="ppm:PPSC2_26320"/>
<protein>
    <recommendedName>
        <fullName evidence="3">Conjugal transfer protein TraG</fullName>
    </recommendedName>
</protein>
<dbReference type="PATRIC" id="fig|886882.15.peg.5544"/>
<proteinExistence type="predicted"/>
<geneLocation type="plasmid" evidence="1 2">
    <name>pSC2</name>
</geneLocation>
<dbReference type="Proteomes" id="UP000006868">
    <property type="component" value="Plasmid pSC2"/>
</dbReference>
<keyword evidence="1" id="KW-0614">Plasmid</keyword>
<dbReference type="RefSeq" id="WP_013386183.1">
    <property type="nucleotide sequence ID" value="NC_014628.2"/>
</dbReference>
<evidence type="ECO:0000313" key="1">
    <source>
        <dbReference type="EMBL" id="ADO59769.1"/>
    </source>
</evidence>
<reference evidence="1 2" key="1">
    <citation type="journal article" date="2011" name="J. Bacteriol.">
        <title>Complete genome sequence of Paenibacillus polymyxa SC2, a strain of plant growth-promoting Rhizobacterium with broad-spectrum antimicrobial activity.</title>
        <authorList>
            <person name="Ma M."/>
            <person name="Wang C."/>
            <person name="Ding Y."/>
            <person name="Li L."/>
            <person name="Shen D."/>
            <person name="Jiang X."/>
            <person name="Guan D."/>
            <person name="Cao F."/>
            <person name="Chen H."/>
            <person name="Feng R."/>
            <person name="Wang X."/>
            <person name="Ge Y."/>
            <person name="Yao L."/>
            <person name="Bing X."/>
            <person name="Yang X."/>
            <person name="Li J."/>
            <person name="Du B."/>
        </authorList>
    </citation>
    <scope>NUCLEOTIDE SEQUENCE [LARGE SCALE GENOMIC DNA]</scope>
    <source>
        <strain evidence="1 2">SC2</strain>
        <plasmid evidence="2">pSC2</plasmid>
    </source>
</reference>
<dbReference type="HOGENOM" id="CLU_631412_0_0_9"/>
<dbReference type="EMBL" id="CP002214">
    <property type="protein sequence ID" value="ADO59769.1"/>
    <property type="molecule type" value="Genomic_DNA"/>
</dbReference>
<accession>E3EK60</accession>
<organism evidence="1 2">
    <name type="scientific">Paenibacillus polymyxa (strain SC2)</name>
    <name type="common">Bacillus polymyxa</name>
    <dbReference type="NCBI Taxonomy" id="886882"/>
    <lineage>
        <taxon>Bacteria</taxon>
        <taxon>Bacillati</taxon>
        <taxon>Bacillota</taxon>
        <taxon>Bacilli</taxon>
        <taxon>Bacillales</taxon>
        <taxon>Paenibacillaceae</taxon>
        <taxon>Paenibacillus</taxon>
    </lineage>
</organism>
<sequence length="434" mass="49972">MATKNRLKIGIDTKTNEDIFLKEGNLLIVGKEGATKKDTIVYPILNQMISQKDVGITIFDHTGLVSKVAYAIAKKNRRKISYVDPMLRRVKFNPLRGNEDDVISNFVNFFCSYNMESPRFFIDTGSRLLTYSIKVLKTTMGQNATLLDLQKFLENIKGFGRHMVALFSRVSSSDPMTIQEQELITSWFLQDYFNDKSKVYEYTSGVRAFLMDLLSNKAIAKMFNTSEEGEFLELDFKKHIENKEVVIVNTNPADLGGAYSKIQTLIALHLQNVILHETKPVPHMLYFKELLHLRPLFSDLFQASSFDHTFSMIAEMQNGFHYEYLHYEYKNGSFISSFPNVVIMPGTVMKEEFRNTIFSRREVEIMEDADADMDQHEFYYRMIDSCAKGYTVSGAAKGALLPAEESEFLQKRIKRYTREFENQKRFSGGAVSTF</sequence>
<name>E3EK60_PAEPS</name>
<dbReference type="AlphaFoldDB" id="E3EK60"/>
<dbReference type="OrthoDB" id="1957948at2"/>
<gene>
    <name evidence="1" type="ORF">PPSC2_26320</name>
</gene>